<keyword evidence="1" id="KW-0560">Oxidoreductase</keyword>
<evidence type="ECO:0000313" key="4">
    <source>
        <dbReference type="Proteomes" id="UP001082899"/>
    </source>
</evidence>
<dbReference type="SUPFAM" id="SSF51905">
    <property type="entry name" value="FAD/NAD(P)-binding domain"/>
    <property type="match status" value="1"/>
</dbReference>
<sequence length="438" mass="47780">MPLSIAAAFARPSYPVVVIGAGQAGLSISYLLKQQGIAHLVIERRRVAFAWREQRWDSFCLVTPNWQCTLPGFPYDGDDPEGFMKKDAIVDYLERYRAHFDPPVVEGVAVREVRANATARAGQPWAGQPGAGQPVEGRYIVDTSHGTIATDQIVVATGGYHQAILPAMAHALPASITQVHAIDYRNPAALPPGAVLVVGTGQSGCQLAEDLHLAGRTVHLCVGDAPRVARRYRGKDVVAWLDEMGYYDLPVERHPLGTGVRDKTNHYVTGRDGGHDIDLRQFAREGMRLYGRLNDIRDGVAQFDARLAEYLDGADAVSESIKTSIDAFIAQRGMAAPEEARYVPVWEPGAPVRALDLANSGITAVIWCVGFRSDYDWLKLPIFDARGYPHHARGVTPATGVYFLGLPWQYSWGSGRFSGVARDARHLLEAIAGTPTSC</sequence>
<evidence type="ECO:0000256" key="1">
    <source>
        <dbReference type="ARBA" id="ARBA00023002"/>
    </source>
</evidence>
<dbReference type="PANTHER" id="PTHR43539">
    <property type="entry name" value="FLAVIN-BINDING MONOOXYGENASE-LIKE PROTEIN (AFU_ORTHOLOGUE AFUA_4G09220)"/>
    <property type="match status" value="1"/>
</dbReference>
<reference evidence="3" key="1">
    <citation type="submission" date="2022-11" db="EMBL/GenBank/DDBJ databases">
        <title>Robbsia betulipollinis sp. nov., isolated from pollen of birch (Betula pendula).</title>
        <authorList>
            <person name="Shi H."/>
            <person name="Ambika Manirajan B."/>
            <person name="Ratering S."/>
            <person name="Geissler-Plaum R."/>
            <person name="Schnell S."/>
        </authorList>
    </citation>
    <scope>NUCLEOTIDE SEQUENCE</scope>
    <source>
        <strain evidence="3">Bb-Pol-6</strain>
    </source>
</reference>
<name>A0ABT3ZTU5_9BURK</name>
<feature type="domain" description="FAD/NAD(P)-binding" evidence="2">
    <location>
        <begin position="15"/>
        <end position="239"/>
    </location>
</feature>
<dbReference type="InterPro" id="IPR023753">
    <property type="entry name" value="FAD/NAD-binding_dom"/>
</dbReference>
<dbReference type="Pfam" id="PF07992">
    <property type="entry name" value="Pyr_redox_2"/>
    <property type="match status" value="1"/>
</dbReference>
<dbReference type="Proteomes" id="UP001082899">
    <property type="component" value="Unassembled WGS sequence"/>
</dbReference>
<evidence type="ECO:0000259" key="2">
    <source>
        <dbReference type="Pfam" id="PF07992"/>
    </source>
</evidence>
<dbReference type="InterPro" id="IPR050982">
    <property type="entry name" value="Auxin_biosynth/cation_transpt"/>
</dbReference>
<protein>
    <submittedName>
        <fullName evidence="3">MSMEG_0569 family flavin-dependent oxidoreductase</fullName>
    </submittedName>
</protein>
<dbReference type="RefSeq" id="WP_267849571.1">
    <property type="nucleotide sequence ID" value="NZ_JAPMXC010000011.1"/>
</dbReference>
<dbReference type="NCBIfam" id="TIGR04046">
    <property type="entry name" value="MSMEG_0569_nitr"/>
    <property type="match status" value="1"/>
</dbReference>
<organism evidence="3 4">
    <name type="scientific">Robbsia betulipollinis</name>
    <dbReference type="NCBI Taxonomy" id="2981849"/>
    <lineage>
        <taxon>Bacteria</taxon>
        <taxon>Pseudomonadati</taxon>
        <taxon>Pseudomonadota</taxon>
        <taxon>Betaproteobacteria</taxon>
        <taxon>Burkholderiales</taxon>
        <taxon>Burkholderiaceae</taxon>
        <taxon>Robbsia</taxon>
    </lineage>
</organism>
<accession>A0ABT3ZTU5</accession>
<gene>
    <name evidence="3" type="ORF">OVY01_21060</name>
</gene>
<comment type="caution">
    <text evidence="3">The sequence shown here is derived from an EMBL/GenBank/DDBJ whole genome shotgun (WGS) entry which is preliminary data.</text>
</comment>
<dbReference type="InterPro" id="IPR024000">
    <property type="entry name" value="CHP04046_FMN-dependent"/>
</dbReference>
<dbReference type="Gene3D" id="3.50.50.60">
    <property type="entry name" value="FAD/NAD(P)-binding domain"/>
    <property type="match status" value="2"/>
</dbReference>
<dbReference type="EMBL" id="JAPMXC010000011">
    <property type="protein sequence ID" value="MCY0389640.1"/>
    <property type="molecule type" value="Genomic_DNA"/>
</dbReference>
<dbReference type="PRINTS" id="PR00368">
    <property type="entry name" value="FADPNR"/>
</dbReference>
<dbReference type="PANTHER" id="PTHR43539:SF78">
    <property type="entry name" value="FLAVIN-CONTAINING MONOOXYGENASE"/>
    <property type="match status" value="1"/>
</dbReference>
<proteinExistence type="predicted"/>
<dbReference type="InterPro" id="IPR036188">
    <property type="entry name" value="FAD/NAD-bd_sf"/>
</dbReference>
<dbReference type="PRINTS" id="PR00411">
    <property type="entry name" value="PNDRDTASEI"/>
</dbReference>
<evidence type="ECO:0000313" key="3">
    <source>
        <dbReference type="EMBL" id="MCY0389640.1"/>
    </source>
</evidence>
<keyword evidence="4" id="KW-1185">Reference proteome</keyword>